<dbReference type="AlphaFoldDB" id="A0A246BPQ2"/>
<sequence>MKMGLMPDRTPGRIHALHGFIGSGKTTLARTLEQELGALRFTSDEWMTALYGQDPPADEFPVLFRRVMTVMEAQWTRAVTLGVPVLLDHGFWTRAARDELRAQASALGAPLTLHVLAVPDAEARRRVQARNLQPGALLIADDTFDLFRPRFEPLTPAEEALQDVTRWP</sequence>
<dbReference type="InterPro" id="IPR027417">
    <property type="entry name" value="P-loop_NTPase"/>
</dbReference>
<name>A0A246BPQ2_9DEIO</name>
<dbReference type="OrthoDB" id="2639622at2"/>
<accession>A0A246BPQ2</accession>
<dbReference type="RefSeq" id="WP_088247434.1">
    <property type="nucleotide sequence ID" value="NZ_BNAM01000002.1"/>
</dbReference>
<proteinExistence type="predicted"/>
<evidence type="ECO:0000313" key="2">
    <source>
        <dbReference type="Proteomes" id="UP000197208"/>
    </source>
</evidence>
<comment type="caution">
    <text evidence="1">The sequence shown here is derived from an EMBL/GenBank/DDBJ whole genome shotgun (WGS) entry which is preliminary data.</text>
</comment>
<dbReference type="EMBL" id="NHMK01000009">
    <property type="protein sequence ID" value="OWL97624.1"/>
    <property type="molecule type" value="Genomic_DNA"/>
</dbReference>
<protein>
    <recommendedName>
        <fullName evidence="3">ATP-binding protein</fullName>
    </recommendedName>
</protein>
<reference evidence="1 2" key="1">
    <citation type="submission" date="2017-05" db="EMBL/GenBank/DDBJ databases">
        <title>De novo genome assembly of Deniococcus indicus strain DR1.</title>
        <authorList>
            <person name="Chauhan D."/>
            <person name="Yennamalli R.M."/>
            <person name="Priyadarshini R."/>
        </authorList>
    </citation>
    <scope>NUCLEOTIDE SEQUENCE [LARGE SCALE GENOMIC DNA]</scope>
    <source>
        <strain evidence="1 2">DR1</strain>
    </source>
</reference>
<organism evidence="1 2">
    <name type="scientific">Deinococcus indicus</name>
    <dbReference type="NCBI Taxonomy" id="223556"/>
    <lineage>
        <taxon>Bacteria</taxon>
        <taxon>Thermotogati</taxon>
        <taxon>Deinococcota</taxon>
        <taxon>Deinococci</taxon>
        <taxon>Deinococcales</taxon>
        <taxon>Deinococcaceae</taxon>
        <taxon>Deinococcus</taxon>
    </lineage>
</organism>
<dbReference type="Proteomes" id="UP000197208">
    <property type="component" value="Unassembled WGS sequence"/>
</dbReference>
<evidence type="ECO:0000313" key="1">
    <source>
        <dbReference type="EMBL" id="OWL97624.1"/>
    </source>
</evidence>
<evidence type="ECO:0008006" key="3">
    <source>
        <dbReference type="Google" id="ProtNLM"/>
    </source>
</evidence>
<dbReference type="Pfam" id="PF13671">
    <property type="entry name" value="AAA_33"/>
    <property type="match status" value="1"/>
</dbReference>
<keyword evidence="2" id="KW-1185">Reference proteome</keyword>
<dbReference type="SUPFAM" id="SSF52540">
    <property type="entry name" value="P-loop containing nucleoside triphosphate hydrolases"/>
    <property type="match status" value="1"/>
</dbReference>
<dbReference type="Gene3D" id="3.40.50.300">
    <property type="entry name" value="P-loop containing nucleotide triphosphate hydrolases"/>
    <property type="match status" value="1"/>
</dbReference>
<gene>
    <name evidence="1" type="ORF">CBQ26_04965</name>
</gene>